<feature type="transmembrane region" description="Helical" evidence="3">
    <location>
        <begin position="134"/>
        <end position="156"/>
    </location>
</feature>
<feature type="domain" description="UspA" evidence="4">
    <location>
        <begin position="249"/>
        <end position="299"/>
    </location>
</feature>
<feature type="domain" description="UspA" evidence="4">
    <location>
        <begin position="378"/>
        <end position="518"/>
    </location>
</feature>
<comment type="similarity">
    <text evidence="1">Belongs to the universal stress protein A family.</text>
</comment>
<dbReference type="Pfam" id="PF00582">
    <property type="entry name" value="Usp"/>
    <property type="match status" value="3"/>
</dbReference>
<dbReference type="InterPro" id="IPR006015">
    <property type="entry name" value="Universal_stress_UspA"/>
</dbReference>
<sequence>MRAERIEPLPRRTTDRVDRAAVVLLTVAGLVGALVIGVFALAVHSSGFARADRELSERTQVEATVLTDAPLPVPAAERGAPVTVRVPAAWTAPDGTPRTGTVRVPGRPAAGQSEPIWVDRSGAVVEAPTTRLSAFAIAVFDGAVLLVLLVGALVGARRGIGAVLARVNAAGWEREWAEVEPDWSGRASTGRGPGAGPTRRGPSGVRGRPVAGPSFDRPRRCVCPCRIEDESVRGRGDVVVDSEQGATVQPVVVGVDATRSARDAAAWAAEVAEARGAPLHLLLVGPGTAAPDWLTALAGTLRGQVELVPGGDGPEAVAEALSARAGTAGLLVVGSHGEGSSSGLLAGTVALRLAGASACPVAVVRGSAPDRTPPTAGPVVVGIDGTEAGDDALDLACDLARDLGAPLLVVHAWSDVVAGADGSAHRRREDWSELVAQGEAVAAGARRRVAARVPGVEVETRSVEGTALRTLLDLGESARMVVAAPRSAARTPRPDDGLLLGSTSRGLVGFAPCPVVLTPVRVPSPTR</sequence>
<keyword evidence="3" id="KW-0812">Transmembrane</keyword>
<feature type="domain" description="UspA" evidence="4">
    <location>
        <begin position="311"/>
        <end position="365"/>
    </location>
</feature>
<evidence type="ECO:0000259" key="4">
    <source>
        <dbReference type="Pfam" id="PF00582"/>
    </source>
</evidence>
<name>A0ABP8WML1_9PSEU</name>
<dbReference type="Gene3D" id="3.40.50.12370">
    <property type="match status" value="1"/>
</dbReference>
<keyword evidence="3" id="KW-0472">Membrane</keyword>
<feature type="region of interest" description="Disordered" evidence="2">
    <location>
        <begin position="93"/>
        <end position="113"/>
    </location>
</feature>
<evidence type="ECO:0000313" key="5">
    <source>
        <dbReference type="EMBL" id="GAA4690501.1"/>
    </source>
</evidence>
<keyword evidence="3" id="KW-1133">Transmembrane helix</keyword>
<proteinExistence type="inferred from homology"/>
<dbReference type="InterPro" id="IPR039708">
    <property type="entry name" value="MT1774/Rv1733c-like"/>
</dbReference>
<evidence type="ECO:0000256" key="3">
    <source>
        <dbReference type="SAM" id="Phobius"/>
    </source>
</evidence>
<dbReference type="EMBL" id="BAABIC010000008">
    <property type="protein sequence ID" value="GAA4690501.1"/>
    <property type="molecule type" value="Genomic_DNA"/>
</dbReference>
<dbReference type="InterPro" id="IPR014729">
    <property type="entry name" value="Rossmann-like_a/b/a_fold"/>
</dbReference>
<dbReference type="PANTHER" id="PTHR42305:SF1">
    <property type="entry name" value="MEMBRANE PROTEIN RV1733C-RELATED"/>
    <property type="match status" value="1"/>
</dbReference>
<dbReference type="InterPro" id="IPR006016">
    <property type="entry name" value="UspA"/>
</dbReference>
<feature type="compositionally biased region" description="Low complexity" evidence="2">
    <location>
        <begin position="184"/>
        <end position="211"/>
    </location>
</feature>
<dbReference type="RefSeq" id="WP_345380998.1">
    <property type="nucleotide sequence ID" value="NZ_BAABIC010000008.1"/>
</dbReference>
<feature type="region of interest" description="Disordered" evidence="2">
    <location>
        <begin position="181"/>
        <end position="211"/>
    </location>
</feature>
<dbReference type="Proteomes" id="UP001500325">
    <property type="component" value="Unassembled WGS sequence"/>
</dbReference>
<feature type="transmembrane region" description="Helical" evidence="3">
    <location>
        <begin position="21"/>
        <end position="43"/>
    </location>
</feature>
<reference evidence="6" key="1">
    <citation type="journal article" date="2019" name="Int. J. Syst. Evol. Microbiol.">
        <title>The Global Catalogue of Microorganisms (GCM) 10K type strain sequencing project: providing services to taxonomists for standard genome sequencing and annotation.</title>
        <authorList>
            <consortium name="The Broad Institute Genomics Platform"/>
            <consortium name="The Broad Institute Genome Sequencing Center for Infectious Disease"/>
            <person name="Wu L."/>
            <person name="Ma J."/>
        </authorList>
    </citation>
    <scope>NUCLEOTIDE SEQUENCE [LARGE SCALE GENOMIC DNA]</scope>
    <source>
        <strain evidence="6">JCM 18055</strain>
    </source>
</reference>
<evidence type="ECO:0000256" key="2">
    <source>
        <dbReference type="SAM" id="MobiDB-lite"/>
    </source>
</evidence>
<evidence type="ECO:0000256" key="1">
    <source>
        <dbReference type="ARBA" id="ARBA00008791"/>
    </source>
</evidence>
<dbReference type="Gene3D" id="3.40.50.620">
    <property type="entry name" value="HUPs"/>
    <property type="match status" value="2"/>
</dbReference>
<dbReference type="PANTHER" id="PTHR42305">
    <property type="entry name" value="MEMBRANE PROTEIN RV1733C-RELATED"/>
    <property type="match status" value="1"/>
</dbReference>
<accession>A0ABP8WML1</accession>
<dbReference type="PRINTS" id="PR01438">
    <property type="entry name" value="UNVRSLSTRESS"/>
</dbReference>
<dbReference type="SUPFAM" id="SSF52402">
    <property type="entry name" value="Adenine nucleotide alpha hydrolases-like"/>
    <property type="match status" value="2"/>
</dbReference>
<dbReference type="CDD" id="cd00293">
    <property type="entry name" value="USP-like"/>
    <property type="match status" value="1"/>
</dbReference>
<evidence type="ECO:0000313" key="6">
    <source>
        <dbReference type="Proteomes" id="UP001500325"/>
    </source>
</evidence>
<keyword evidence="6" id="KW-1185">Reference proteome</keyword>
<organism evidence="5 6">
    <name type="scientific">Pseudonocardia yuanmonensis</name>
    <dbReference type="NCBI Taxonomy" id="1095914"/>
    <lineage>
        <taxon>Bacteria</taxon>
        <taxon>Bacillati</taxon>
        <taxon>Actinomycetota</taxon>
        <taxon>Actinomycetes</taxon>
        <taxon>Pseudonocardiales</taxon>
        <taxon>Pseudonocardiaceae</taxon>
        <taxon>Pseudonocardia</taxon>
    </lineage>
</organism>
<protein>
    <recommendedName>
        <fullName evidence="4">UspA domain-containing protein</fullName>
    </recommendedName>
</protein>
<comment type="caution">
    <text evidence="5">The sequence shown here is derived from an EMBL/GenBank/DDBJ whole genome shotgun (WGS) entry which is preliminary data.</text>
</comment>
<gene>
    <name evidence="5" type="ORF">GCM10023215_29030</name>
</gene>